<reference evidence="10" key="2">
    <citation type="submission" date="2023-05" db="EMBL/GenBank/DDBJ databases">
        <authorList>
            <consortium name="Lawrence Berkeley National Laboratory"/>
            <person name="Steindorff A."/>
            <person name="Hensen N."/>
            <person name="Bonometti L."/>
            <person name="Westerberg I."/>
            <person name="Brannstrom I.O."/>
            <person name="Guillou S."/>
            <person name="Cros-Aarteil S."/>
            <person name="Calhoun S."/>
            <person name="Haridas S."/>
            <person name="Kuo A."/>
            <person name="Mondo S."/>
            <person name="Pangilinan J."/>
            <person name="Riley R."/>
            <person name="Labutti K."/>
            <person name="Andreopoulos B."/>
            <person name="Lipzen A."/>
            <person name="Chen C."/>
            <person name="Yanf M."/>
            <person name="Daum C."/>
            <person name="Ng V."/>
            <person name="Clum A."/>
            <person name="Ohm R."/>
            <person name="Martin F."/>
            <person name="Silar P."/>
            <person name="Natvig D."/>
            <person name="Lalanne C."/>
            <person name="Gautier V."/>
            <person name="Ament-Velasquez S.L."/>
            <person name="Kruys A."/>
            <person name="Hutchinson M.I."/>
            <person name="Powell A.J."/>
            <person name="Barry K."/>
            <person name="Miller A.N."/>
            <person name="Grigoriev I.V."/>
            <person name="Debuchy R."/>
            <person name="Gladieux P."/>
            <person name="Thoren M.H."/>
            <person name="Johannesson H."/>
        </authorList>
    </citation>
    <scope>NUCLEOTIDE SEQUENCE</scope>
    <source>
        <strain evidence="10">PSN293</strain>
    </source>
</reference>
<protein>
    <recommendedName>
        <fullName evidence="7">Mediator of RNA polymerase II transcription subunit 9</fullName>
    </recommendedName>
    <alternativeName>
        <fullName evidence="7">Mediator complex subunit 9</fullName>
    </alternativeName>
</protein>
<keyword evidence="4 7" id="KW-0010">Activator</keyword>
<comment type="subcellular location">
    <subcellularLocation>
        <location evidence="1 7">Nucleus</location>
    </subcellularLocation>
</comment>
<dbReference type="AlphaFoldDB" id="A0AAN6YIM2"/>
<keyword evidence="11" id="KW-1185">Reference proteome</keyword>
<feature type="compositionally biased region" description="Low complexity" evidence="9">
    <location>
        <begin position="66"/>
        <end position="90"/>
    </location>
</feature>
<dbReference type="EMBL" id="MU858053">
    <property type="protein sequence ID" value="KAK4218405.1"/>
    <property type="molecule type" value="Genomic_DNA"/>
</dbReference>
<feature type="region of interest" description="Disordered" evidence="9">
    <location>
        <begin position="47"/>
        <end position="92"/>
    </location>
</feature>
<reference evidence="10" key="1">
    <citation type="journal article" date="2023" name="Mol. Phylogenet. Evol.">
        <title>Genome-scale phylogeny and comparative genomics of the fungal order Sordariales.</title>
        <authorList>
            <person name="Hensen N."/>
            <person name="Bonometti L."/>
            <person name="Westerberg I."/>
            <person name="Brannstrom I.O."/>
            <person name="Guillou S."/>
            <person name="Cros-Aarteil S."/>
            <person name="Calhoun S."/>
            <person name="Haridas S."/>
            <person name="Kuo A."/>
            <person name="Mondo S."/>
            <person name="Pangilinan J."/>
            <person name="Riley R."/>
            <person name="LaButti K."/>
            <person name="Andreopoulos B."/>
            <person name="Lipzen A."/>
            <person name="Chen C."/>
            <person name="Yan M."/>
            <person name="Daum C."/>
            <person name="Ng V."/>
            <person name="Clum A."/>
            <person name="Steindorff A."/>
            <person name="Ohm R.A."/>
            <person name="Martin F."/>
            <person name="Silar P."/>
            <person name="Natvig D.O."/>
            <person name="Lalanne C."/>
            <person name="Gautier V."/>
            <person name="Ament-Velasquez S.L."/>
            <person name="Kruys A."/>
            <person name="Hutchinson M.I."/>
            <person name="Powell A.J."/>
            <person name="Barry K."/>
            <person name="Miller A.N."/>
            <person name="Grigoriev I.V."/>
            <person name="Debuchy R."/>
            <person name="Gladieux P."/>
            <person name="Hiltunen Thoren M."/>
            <person name="Johannesson H."/>
        </authorList>
    </citation>
    <scope>NUCLEOTIDE SEQUENCE</scope>
    <source>
        <strain evidence="10">PSN293</strain>
    </source>
</reference>
<keyword evidence="3 7" id="KW-0805">Transcription regulation</keyword>
<evidence type="ECO:0000256" key="3">
    <source>
        <dbReference type="ARBA" id="ARBA00023015"/>
    </source>
</evidence>
<evidence type="ECO:0000256" key="8">
    <source>
        <dbReference type="SAM" id="Coils"/>
    </source>
</evidence>
<feature type="coiled-coil region" evidence="8">
    <location>
        <begin position="117"/>
        <end position="151"/>
    </location>
</feature>
<evidence type="ECO:0000256" key="2">
    <source>
        <dbReference type="ARBA" id="ARBA00008089"/>
    </source>
</evidence>
<name>A0AAN6YIM2_9PEZI</name>
<evidence type="ECO:0000256" key="5">
    <source>
        <dbReference type="ARBA" id="ARBA00023163"/>
    </source>
</evidence>
<organism evidence="10 11">
    <name type="scientific">Rhypophila decipiens</name>
    <dbReference type="NCBI Taxonomy" id="261697"/>
    <lineage>
        <taxon>Eukaryota</taxon>
        <taxon>Fungi</taxon>
        <taxon>Dikarya</taxon>
        <taxon>Ascomycota</taxon>
        <taxon>Pezizomycotina</taxon>
        <taxon>Sordariomycetes</taxon>
        <taxon>Sordariomycetidae</taxon>
        <taxon>Sordariales</taxon>
        <taxon>Naviculisporaceae</taxon>
        <taxon>Rhypophila</taxon>
    </lineage>
</organism>
<dbReference type="GO" id="GO:0006357">
    <property type="term" value="P:regulation of transcription by RNA polymerase II"/>
    <property type="evidence" value="ECO:0007669"/>
    <property type="project" value="InterPro"/>
</dbReference>
<evidence type="ECO:0000256" key="1">
    <source>
        <dbReference type="ARBA" id="ARBA00004123"/>
    </source>
</evidence>
<dbReference type="GO" id="GO:0003712">
    <property type="term" value="F:transcription coregulator activity"/>
    <property type="evidence" value="ECO:0007669"/>
    <property type="project" value="InterPro"/>
</dbReference>
<evidence type="ECO:0000256" key="7">
    <source>
        <dbReference type="RuleBase" id="RU364145"/>
    </source>
</evidence>
<comment type="function">
    <text evidence="7">Component of the Mediator complex, a coactivator involved in the regulated transcription of nearly all RNA polymerase II-dependent genes. Mediator functions as a bridge to convey information from gene-specific regulatory proteins to the basal RNA polymerase II transcription machinery. Mediator is recruited to promoters by direct interactions with regulatory proteins and serves as a scaffold for the assembly of a functional preinitiation complex with RNA polymerase II and the general transcription factors.</text>
</comment>
<comment type="similarity">
    <text evidence="2 7">Belongs to the Mediator complex subunit 9 family.</text>
</comment>
<comment type="subunit">
    <text evidence="7">Component of the Mediator complex.</text>
</comment>
<evidence type="ECO:0000256" key="9">
    <source>
        <dbReference type="SAM" id="MobiDB-lite"/>
    </source>
</evidence>
<dbReference type="Proteomes" id="UP001301769">
    <property type="component" value="Unassembled WGS sequence"/>
</dbReference>
<evidence type="ECO:0000313" key="10">
    <source>
        <dbReference type="EMBL" id="KAK4218405.1"/>
    </source>
</evidence>
<sequence length="169" mass="17743">MVSHLPEGLSPDAVDILTELTAIMTKLRASQNLAPVGLSTPALGGLATLPGATPGPGLGATSHSQPSGATPALGPGTTPLPSGTPNTGNGFTARELTTATDNIKHKLQRARAAVKTLPDVHRTVDQQESEIRELEERRKKQIAMLARLRDEGLQFARTGRDDADRMVVG</sequence>
<evidence type="ECO:0000313" key="11">
    <source>
        <dbReference type="Proteomes" id="UP001301769"/>
    </source>
</evidence>
<proteinExistence type="inferred from homology"/>
<accession>A0AAN6YIM2</accession>
<keyword evidence="6 7" id="KW-0539">Nucleus</keyword>
<dbReference type="InterPro" id="IPR011425">
    <property type="entry name" value="Med9"/>
</dbReference>
<keyword evidence="8" id="KW-0175">Coiled coil</keyword>
<evidence type="ECO:0000256" key="4">
    <source>
        <dbReference type="ARBA" id="ARBA00023159"/>
    </source>
</evidence>
<evidence type="ECO:0000256" key="6">
    <source>
        <dbReference type="ARBA" id="ARBA00023242"/>
    </source>
</evidence>
<dbReference type="GO" id="GO:0016592">
    <property type="term" value="C:mediator complex"/>
    <property type="evidence" value="ECO:0007669"/>
    <property type="project" value="InterPro"/>
</dbReference>
<keyword evidence="5 7" id="KW-0804">Transcription</keyword>
<gene>
    <name evidence="7" type="primary">MED9</name>
    <name evidence="10" type="ORF">QBC37DRAFT_437362</name>
</gene>
<dbReference type="Pfam" id="PF07544">
    <property type="entry name" value="Med9"/>
    <property type="match status" value="1"/>
</dbReference>
<comment type="caution">
    <text evidence="10">The sequence shown here is derived from an EMBL/GenBank/DDBJ whole genome shotgun (WGS) entry which is preliminary data.</text>
</comment>